<proteinExistence type="predicted"/>
<dbReference type="KEGG" id="vni:VIBNI_B2133"/>
<dbReference type="PATRIC" id="fig|1260221.3.peg.5684"/>
<feature type="signal peptide" evidence="1">
    <location>
        <begin position="1"/>
        <end position="18"/>
    </location>
</feature>
<dbReference type="Proteomes" id="UP000016895">
    <property type="component" value="Chromosome 2"/>
</dbReference>
<dbReference type="STRING" id="28173.VIBNI_B2133"/>
<sequence>MKFFIALTIAVCSFATHASQQTTLDPQTLIRVASGWSGEGMYLFTHEGHKYPGCNQSKFVIKKHHPLFSELVSMSLSAYHAKSKVALRVDGCEGNPNYSVNVVALDLVD</sequence>
<evidence type="ECO:0000313" key="2">
    <source>
        <dbReference type="EMBL" id="CCO61834.1"/>
    </source>
</evidence>
<evidence type="ECO:0008006" key="4">
    <source>
        <dbReference type="Google" id="ProtNLM"/>
    </source>
</evidence>
<dbReference type="RefSeq" id="WP_022562188.1">
    <property type="nucleotide sequence ID" value="NC_022543.1"/>
</dbReference>
<gene>
    <name evidence="2" type="ORF">VIBNI_B2133</name>
</gene>
<keyword evidence="1" id="KW-0732">Signal</keyword>
<feature type="chain" id="PRO_5004650739" description="Alpha-carbonic anhydrase domain-containing protein" evidence="1">
    <location>
        <begin position="19"/>
        <end position="109"/>
    </location>
</feature>
<name>U4KI60_9VIBR</name>
<dbReference type="AlphaFoldDB" id="U4KI60"/>
<evidence type="ECO:0000313" key="3">
    <source>
        <dbReference type="Proteomes" id="UP000016895"/>
    </source>
</evidence>
<evidence type="ECO:0000256" key="1">
    <source>
        <dbReference type="SAM" id="SignalP"/>
    </source>
</evidence>
<organism evidence="2 3">
    <name type="scientific">Vibrio nigripulchritudo</name>
    <dbReference type="NCBI Taxonomy" id="28173"/>
    <lineage>
        <taxon>Bacteria</taxon>
        <taxon>Pseudomonadati</taxon>
        <taxon>Pseudomonadota</taxon>
        <taxon>Gammaproteobacteria</taxon>
        <taxon>Vibrionales</taxon>
        <taxon>Vibrionaceae</taxon>
        <taxon>Vibrio</taxon>
    </lineage>
</organism>
<protein>
    <recommendedName>
        <fullName evidence="4">Alpha-carbonic anhydrase domain-containing protein</fullName>
    </recommendedName>
</protein>
<accession>U4KI60</accession>
<reference evidence="2 3" key="1">
    <citation type="journal article" date="2013" name="ISME J.">
        <title>Comparative genomics of pathogenic lineages of Vibrio nigripulchritudo identifies virulence-associated traits.</title>
        <authorList>
            <person name="Goudenege D."/>
            <person name="Labreuche Y."/>
            <person name="Krin E."/>
            <person name="Ansquer D."/>
            <person name="Mangenot S."/>
            <person name="Calteau A."/>
            <person name="Medigue C."/>
            <person name="Mazel D."/>
            <person name="Polz M.F."/>
            <person name="Le Roux F."/>
        </authorList>
    </citation>
    <scope>NUCLEOTIDE SEQUENCE [LARGE SCALE GENOMIC DNA]</scope>
    <source>
        <strain evidence="3">SnF1</strain>
    </source>
</reference>
<dbReference type="EMBL" id="FO203527">
    <property type="protein sequence ID" value="CCO61834.1"/>
    <property type="molecule type" value="Genomic_DNA"/>
</dbReference>
<keyword evidence="3" id="KW-1185">Reference proteome</keyword>